<dbReference type="GO" id="GO:0005829">
    <property type="term" value="C:cytosol"/>
    <property type="evidence" value="ECO:0007669"/>
    <property type="project" value="TreeGrafter"/>
</dbReference>
<dbReference type="SUPFAM" id="SSF56059">
    <property type="entry name" value="Glutathione synthetase ATP-binding domain-like"/>
    <property type="match status" value="1"/>
</dbReference>
<keyword evidence="2" id="KW-0067">ATP-binding</keyword>
<organism evidence="5">
    <name type="scientific">mine drainage metagenome</name>
    <dbReference type="NCBI Taxonomy" id="410659"/>
    <lineage>
        <taxon>unclassified sequences</taxon>
        <taxon>metagenomes</taxon>
        <taxon>ecological metagenomes</taxon>
    </lineage>
</organism>
<dbReference type="Gene3D" id="3.30.470.20">
    <property type="entry name" value="ATP-grasp fold, B domain"/>
    <property type="match status" value="1"/>
</dbReference>
<dbReference type="PANTHER" id="PTHR11609">
    <property type="entry name" value="PURINE BIOSYNTHESIS PROTEIN 6/7, PUR6/7"/>
    <property type="match status" value="1"/>
</dbReference>
<name>T0ZQL1_9ZZZZ</name>
<feature type="domain" description="Phosphoribosylaminoimidazole carboxylase C-terminal" evidence="4">
    <location>
        <begin position="45"/>
        <end position="95"/>
    </location>
</feature>
<dbReference type="Pfam" id="PF17769">
    <property type="entry name" value="PurK_C"/>
    <property type="match status" value="1"/>
</dbReference>
<dbReference type="AlphaFoldDB" id="T0ZQL1"/>
<dbReference type="InterPro" id="IPR003135">
    <property type="entry name" value="ATP-grasp_carboxylate-amine"/>
</dbReference>
<reference evidence="5" key="2">
    <citation type="journal article" date="2014" name="ISME J.">
        <title>Microbial stratification in low pH oxic and suboxic macroscopic growths along an acid mine drainage.</title>
        <authorList>
            <person name="Mendez-Garcia C."/>
            <person name="Mesa V."/>
            <person name="Sprenger R.R."/>
            <person name="Richter M."/>
            <person name="Diez M.S."/>
            <person name="Solano J."/>
            <person name="Bargiela R."/>
            <person name="Golyshina O.V."/>
            <person name="Manteca A."/>
            <person name="Ramos J.L."/>
            <person name="Gallego J.R."/>
            <person name="Llorente I."/>
            <person name="Martins Dos Santos V.A."/>
            <person name="Jensen O.N."/>
            <person name="Pelaez A.I."/>
            <person name="Sanchez J."/>
            <person name="Ferrer M."/>
        </authorList>
    </citation>
    <scope>NUCLEOTIDE SEQUENCE</scope>
</reference>
<protein>
    <submittedName>
        <fullName evidence="5">Phosphoribosylaminoimidazole carboxylase, ATPase subunit</fullName>
    </submittedName>
</protein>
<dbReference type="EMBL" id="AUZX01010613">
    <property type="protein sequence ID" value="EQD46797.1"/>
    <property type="molecule type" value="Genomic_DNA"/>
</dbReference>
<evidence type="ECO:0000256" key="1">
    <source>
        <dbReference type="ARBA" id="ARBA00022741"/>
    </source>
</evidence>
<evidence type="ECO:0000259" key="4">
    <source>
        <dbReference type="Pfam" id="PF17769"/>
    </source>
</evidence>
<sequence>ANEIAPRVHNSGHWTLDGAATSQFENHLRAGLGWPLGSTKGQGVTAMVNLLGEAPDPALVLGIEGAHLHLYGKSPRPGRKLGHVNITAGDPATVTASALELGRRLGVDLPEPLHRGSYWPQ</sequence>
<dbReference type="SUPFAM" id="SSF51246">
    <property type="entry name" value="Rudiment single hybrid motif"/>
    <property type="match status" value="1"/>
</dbReference>
<feature type="domain" description="ATP-grasp fold ATP-dependent carboxylate-amine ligase-type" evidence="3">
    <location>
        <begin position="2"/>
        <end position="24"/>
    </location>
</feature>
<dbReference type="GO" id="GO:0005524">
    <property type="term" value="F:ATP binding"/>
    <property type="evidence" value="ECO:0007669"/>
    <property type="project" value="UniProtKB-KW"/>
</dbReference>
<reference evidence="5" key="1">
    <citation type="submission" date="2013-08" db="EMBL/GenBank/DDBJ databases">
        <authorList>
            <person name="Mendez C."/>
            <person name="Richter M."/>
            <person name="Ferrer M."/>
            <person name="Sanchez J."/>
        </authorList>
    </citation>
    <scope>NUCLEOTIDE SEQUENCE</scope>
</reference>
<gene>
    <name evidence="5" type="ORF">B1A_14462</name>
</gene>
<comment type="caution">
    <text evidence="5">The sequence shown here is derived from an EMBL/GenBank/DDBJ whole genome shotgun (WGS) entry which is preliminary data.</text>
</comment>
<feature type="non-terminal residue" evidence="5">
    <location>
        <position position="1"/>
    </location>
</feature>
<dbReference type="Pfam" id="PF02222">
    <property type="entry name" value="ATP-grasp"/>
    <property type="match status" value="1"/>
</dbReference>
<evidence type="ECO:0000259" key="3">
    <source>
        <dbReference type="Pfam" id="PF02222"/>
    </source>
</evidence>
<keyword evidence="1" id="KW-0547">Nucleotide-binding</keyword>
<evidence type="ECO:0000313" key="5">
    <source>
        <dbReference type="EMBL" id="EQD46797.1"/>
    </source>
</evidence>
<evidence type="ECO:0000256" key="2">
    <source>
        <dbReference type="ARBA" id="ARBA00022840"/>
    </source>
</evidence>
<dbReference type="PANTHER" id="PTHR11609:SF5">
    <property type="entry name" value="PHOSPHORIBOSYLAMINOIMIDAZOLE CARBOXYLASE"/>
    <property type="match status" value="1"/>
</dbReference>
<dbReference type="InterPro" id="IPR011054">
    <property type="entry name" value="Rudment_hybrid_motif"/>
</dbReference>
<accession>T0ZQL1</accession>
<proteinExistence type="predicted"/>
<dbReference type="InterPro" id="IPR040686">
    <property type="entry name" value="PurK_C"/>
</dbReference>